<dbReference type="Gene3D" id="1.20.1530.20">
    <property type="match status" value="1"/>
</dbReference>
<dbReference type="Proteomes" id="UP000003505">
    <property type="component" value="Unassembled WGS sequence"/>
</dbReference>
<protein>
    <submittedName>
        <fullName evidence="6">Bile acid transporter</fullName>
    </submittedName>
</protein>
<feature type="transmembrane region" description="Helical" evidence="5">
    <location>
        <begin position="12"/>
        <end position="31"/>
    </location>
</feature>
<comment type="subcellular location">
    <subcellularLocation>
        <location evidence="1">Membrane</location>
        <topology evidence="1">Multi-pass membrane protein</topology>
    </subcellularLocation>
</comment>
<comment type="caution">
    <text evidence="6">The sequence shown here is derived from an EMBL/GenBank/DDBJ whole genome shotgun (WGS) entry which is preliminary data.</text>
</comment>
<sequence>MGGIHLQNIGRFIVKNMVWLVVLVGAAGAVFPASLSWIAPQVPLLLGIVMFGMGMTIEFKDFRHLVHHPWDVGIGVLAQFTIMPLVAYLLTQAFSLPPALAVGVILVGTCPGGTASNVITYLAKGDVALSVTMTMATTLLAPFVTPFLTLLLAGEEIAVNAPAMMLSIAEMVLLPVLLGAALNHFFRRRVAYALMVLPLISALLVALLVGVVVSMSAPRLAEVGTLVALAVVLHNGFGLALGYALAGLLGLSAPKRRAIGIEVGMQNSGMAASLALLYFNPAAAIPAALFSVWHNISGSLAANWFTRHDANESKISADVSL</sequence>
<dbReference type="GO" id="GO:0016020">
    <property type="term" value="C:membrane"/>
    <property type="evidence" value="ECO:0007669"/>
    <property type="project" value="UniProtKB-SubCell"/>
</dbReference>
<dbReference type="AlphaFoldDB" id="C9LXV3"/>
<dbReference type="EMBL" id="ACKP02000049">
    <property type="protein sequence ID" value="EEX76486.1"/>
    <property type="molecule type" value="Genomic_DNA"/>
</dbReference>
<accession>C9LXV3</accession>
<name>C9LXV3_SELS3</name>
<evidence type="ECO:0000256" key="5">
    <source>
        <dbReference type="SAM" id="Phobius"/>
    </source>
</evidence>
<feature type="transmembrane region" description="Helical" evidence="5">
    <location>
        <begin position="37"/>
        <end position="57"/>
    </location>
</feature>
<dbReference type="InterPro" id="IPR002657">
    <property type="entry name" value="BilAc:Na_symport/Acr3"/>
</dbReference>
<dbReference type="RefSeq" id="WP_006193657.1">
    <property type="nucleotide sequence ID" value="NC_015437.1"/>
</dbReference>
<dbReference type="Pfam" id="PF01758">
    <property type="entry name" value="SBF"/>
    <property type="match status" value="1"/>
</dbReference>
<evidence type="ECO:0000256" key="4">
    <source>
        <dbReference type="ARBA" id="ARBA00023136"/>
    </source>
</evidence>
<evidence type="ECO:0000256" key="1">
    <source>
        <dbReference type="ARBA" id="ARBA00004141"/>
    </source>
</evidence>
<keyword evidence="2 5" id="KW-0812">Transmembrane</keyword>
<reference evidence="6 7" key="1">
    <citation type="submission" date="2009-09" db="EMBL/GenBank/DDBJ databases">
        <authorList>
            <person name="Weinstock G."/>
            <person name="Sodergren E."/>
            <person name="Clifton S."/>
            <person name="Fulton L."/>
            <person name="Fulton B."/>
            <person name="Courtney L."/>
            <person name="Fronick C."/>
            <person name="Harrison M."/>
            <person name="Strong C."/>
            <person name="Farmer C."/>
            <person name="Delahaunty K."/>
            <person name="Markovic C."/>
            <person name="Hall O."/>
            <person name="Minx P."/>
            <person name="Tomlinson C."/>
            <person name="Mitreva M."/>
            <person name="Nelson J."/>
            <person name="Hou S."/>
            <person name="Wollam A."/>
            <person name="Pepin K.H."/>
            <person name="Johnson M."/>
            <person name="Bhonagiri V."/>
            <person name="Nash W.E."/>
            <person name="Warren W."/>
            <person name="Chinwalla A."/>
            <person name="Mardis E.R."/>
            <person name="Wilson R.K."/>
        </authorList>
    </citation>
    <scope>NUCLEOTIDE SEQUENCE [LARGE SCALE GENOMIC DNA]</scope>
    <source>
        <strain evidence="7">ATCC 35185 / DSM 20758 / VPI D19B-28</strain>
    </source>
</reference>
<dbReference type="InterPro" id="IPR038770">
    <property type="entry name" value="Na+/solute_symporter_sf"/>
</dbReference>
<dbReference type="PANTHER" id="PTHR10361:SF28">
    <property type="entry name" value="P3 PROTEIN-RELATED"/>
    <property type="match status" value="1"/>
</dbReference>
<feature type="transmembrane region" description="Helical" evidence="5">
    <location>
        <begin position="96"/>
        <end position="115"/>
    </location>
</feature>
<dbReference type="InterPro" id="IPR004710">
    <property type="entry name" value="Bilac:Na_transpt"/>
</dbReference>
<evidence type="ECO:0000256" key="2">
    <source>
        <dbReference type="ARBA" id="ARBA00022692"/>
    </source>
</evidence>
<dbReference type="eggNOG" id="COG0385">
    <property type="taxonomic scope" value="Bacteria"/>
</dbReference>
<feature type="transmembrane region" description="Helical" evidence="5">
    <location>
        <begin position="157"/>
        <end position="178"/>
    </location>
</feature>
<evidence type="ECO:0000256" key="3">
    <source>
        <dbReference type="ARBA" id="ARBA00022989"/>
    </source>
</evidence>
<dbReference type="OrthoDB" id="9806785at2"/>
<evidence type="ECO:0000313" key="6">
    <source>
        <dbReference type="EMBL" id="EEX76486.1"/>
    </source>
</evidence>
<gene>
    <name evidence="6" type="ORF">SELSPUOL_02311</name>
</gene>
<feature type="transmembrane region" description="Helical" evidence="5">
    <location>
        <begin position="190"/>
        <end position="214"/>
    </location>
</feature>
<feature type="transmembrane region" description="Helical" evidence="5">
    <location>
        <begin position="272"/>
        <end position="293"/>
    </location>
</feature>
<keyword evidence="4 5" id="KW-0472">Membrane</keyword>
<feature type="transmembrane region" description="Helical" evidence="5">
    <location>
        <begin position="69"/>
        <end position="90"/>
    </location>
</feature>
<evidence type="ECO:0000313" key="7">
    <source>
        <dbReference type="Proteomes" id="UP000003505"/>
    </source>
</evidence>
<keyword evidence="3 5" id="KW-1133">Transmembrane helix</keyword>
<organism evidence="6 7">
    <name type="scientific">Selenomonas sputigena (strain ATCC 35185 / DSM 20758 / CCUG 44933 / VPI D19B-28)</name>
    <dbReference type="NCBI Taxonomy" id="546271"/>
    <lineage>
        <taxon>Bacteria</taxon>
        <taxon>Bacillati</taxon>
        <taxon>Bacillota</taxon>
        <taxon>Negativicutes</taxon>
        <taxon>Selenomonadales</taxon>
        <taxon>Selenomonadaceae</taxon>
        <taxon>Selenomonas</taxon>
    </lineage>
</organism>
<feature type="transmembrane region" description="Helical" evidence="5">
    <location>
        <begin position="226"/>
        <end position="251"/>
    </location>
</feature>
<dbReference type="PANTHER" id="PTHR10361">
    <property type="entry name" value="SODIUM-BILE ACID COTRANSPORTER"/>
    <property type="match status" value="1"/>
</dbReference>
<feature type="transmembrane region" description="Helical" evidence="5">
    <location>
        <begin position="127"/>
        <end position="151"/>
    </location>
</feature>
<dbReference type="STRING" id="546271.Selsp_0385"/>
<proteinExistence type="predicted"/>